<dbReference type="GO" id="GO:0010468">
    <property type="term" value="P:regulation of gene expression"/>
    <property type="evidence" value="ECO:0007669"/>
    <property type="project" value="UniProtKB-ARBA"/>
</dbReference>
<keyword evidence="4" id="KW-1185">Reference proteome</keyword>
<dbReference type="InterPro" id="IPR000286">
    <property type="entry name" value="HDACs"/>
</dbReference>
<dbReference type="GO" id="GO:0005634">
    <property type="term" value="C:nucleus"/>
    <property type="evidence" value="ECO:0007669"/>
    <property type="project" value="TreeGrafter"/>
</dbReference>
<dbReference type="InterPro" id="IPR023801">
    <property type="entry name" value="His_deacetylse_dom"/>
</dbReference>
<dbReference type="PRINTS" id="PR01270">
    <property type="entry name" value="HDASUPER"/>
</dbReference>
<evidence type="ECO:0000256" key="1">
    <source>
        <dbReference type="SAM" id="MobiDB-lite"/>
    </source>
</evidence>
<feature type="compositionally biased region" description="Basic and acidic residues" evidence="1">
    <location>
        <begin position="803"/>
        <end position="813"/>
    </location>
</feature>
<dbReference type="PANTHER" id="PTHR47558:SF1">
    <property type="entry name" value="HISTONE DEACETYLASE HOS3"/>
    <property type="match status" value="1"/>
</dbReference>
<reference evidence="3" key="2">
    <citation type="submission" date="2020-05" db="EMBL/GenBank/DDBJ databases">
        <authorList>
            <person name="Kim H.-S."/>
            <person name="Proctor R.H."/>
            <person name="Brown D.W."/>
        </authorList>
    </citation>
    <scope>NUCLEOTIDE SEQUENCE</scope>
    <source>
        <strain evidence="3">NRRL 20472</strain>
    </source>
</reference>
<feature type="domain" description="Histone deacetylase" evidence="2">
    <location>
        <begin position="259"/>
        <end position="582"/>
    </location>
</feature>
<reference evidence="3" key="1">
    <citation type="journal article" date="2020" name="BMC Genomics">
        <title>Correction to: Identification and distribution of gene clusters required for synthesis of sphingolipid metabolism inhibitors in diverse species of the filamentous fungus Fusarium.</title>
        <authorList>
            <person name="Kim H.S."/>
            <person name="Lohmar J.M."/>
            <person name="Busman M."/>
            <person name="Brown D.W."/>
            <person name="Naumann T.A."/>
            <person name="Divon H.H."/>
            <person name="Lysoe E."/>
            <person name="Uhlig S."/>
            <person name="Proctor R.H."/>
        </authorList>
    </citation>
    <scope>NUCLEOTIDE SEQUENCE</scope>
    <source>
        <strain evidence="3">NRRL 20472</strain>
    </source>
</reference>
<feature type="compositionally biased region" description="Low complexity" evidence="1">
    <location>
        <begin position="932"/>
        <end position="950"/>
    </location>
</feature>
<feature type="region of interest" description="Disordered" evidence="1">
    <location>
        <begin position="718"/>
        <end position="1081"/>
    </location>
</feature>
<dbReference type="InterPro" id="IPR037138">
    <property type="entry name" value="His_deacetylse_dom_sf"/>
</dbReference>
<dbReference type="EMBL" id="JABEXW010000008">
    <property type="protein sequence ID" value="KAF4973632.1"/>
    <property type="molecule type" value="Genomic_DNA"/>
</dbReference>
<evidence type="ECO:0000259" key="2">
    <source>
        <dbReference type="Pfam" id="PF00850"/>
    </source>
</evidence>
<feature type="compositionally biased region" description="Polar residues" evidence="1">
    <location>
        <begin position="846"/>
        <end position="863"/>
    </location>
</feature>
<dbReference type="InterPro" id="IPR053244">
    <property type="entry name" value="HDAC_HD_type_1"/>
</dbReference>
<dbReference type="AlphaFoldDB" id="A0A8H4UCM1"/>
<comment type="caution">
    <text evidence="3">The sequence shown here is derived from an EMBL/GenBank/DDBJ whole genome shotgun (WGS) entry which is preliminary data.</text>
</comment>
<name>A0A8H4UCM1_9HYPO</name>
<evidence type="ECO:0000313" key="3">
    <source>
        <dbReference type="EMBL" id="KAF4973632.1"/>
    </source>
</evidence>
<feature type="compositionally biased region" description="Pro residues" evidence="1">
    <location>
        <begin position="1034"/>
        <end position="1046"/>
    </location>
</feature>
<feature type="compositionally biased region" description="Basic and acidic residues" evidence="1">
    <location>
        <begin position="973"/>
        <end position="987"/>
    </location>
</feature>
<dbReference type="SUPFAM" id="SSF52768">
    <property type="entry name" value="Arginase/deacetylase"/>
    <property type="match status" value="1"/>
</dbReference>
<feature type="region of interest" description="Disordered" evidence="1">
    <location>
        <begin position="1095"/>
        <end position="1193"/>
    </location>
</feature>
<dbReference type="OrthoDB" id="5232919at2759"/>
<protein>
    <recommendedName>
        <fullName evidence="2">Histone deacetylase domain-containing protein</fullName>
    </recommendedName>
</protein>
<gene>
    <name evidence="3" type="ORF">FSARC_110</name>
</gene>
<dbReference type="Proteomes" id="UP000622797">
    <property type="component" value="Unassembled WGS sequence"/>
</dbReference>
<dbReference type="GO" id="GO:0004407">
    <property type="term" value="F:histone deacetylase activity"/>
    <property type="evidence" value="ECO:0007669"/>
    <property type="project" value="TreeGrafter"/>
</dbReference>
<feature type="compositionally biased region" description="Polar residues" evidence="1">
    <location>
        <begin position="31"/>
        <end position="52"/>
    </location>
</feature>
<dbReference type="PANTHER" id="PTHR47558">
    <property type="entry name" value="HISTONE DEACETYLASE HOS3"/>
    <property type="match status" value="1"/>
</dbReference>
<proteinExistence type="predicted"/>
<feature type="compositionally biased region" description="Basic and acidic residues" evidence="1">
    <location>
        <begin position="721"/>
        <end position="743"/>
    </location>
</feature>
<feature type="compositionally biased region" description="Polar residues" evidence="1">
    <location>
        <begin position="876"/>
        <end position="893"/>
    </location>
</feature>
<feature type="compositionally biased region" description="Polar residues" evidence="1">
    <location>
        <begin position="651"/>
        <end position="674"/>
    </location>
</feature>
<sequence length="1193" mass="129006">MASPSRLSLPLRRQSSARNLKQPEHDDLAHSLNQLSISTSPGRAPSRLSSEPASPLRTTGRRTSQSPAPNARPPSRSPSHRRDPTSGTPTLLRKASMNSLRSSNGIELGSTPTRRSSTAHLMSPTQAKSPLSATPPVLEKPRPTASSIAHDNLSAELQAHHGSISTHSTQTIVVLNDAVYGHRFSRPRTSRAALGTIVERPERIKAAVLGISAAYVRLGGRHCEGEYPLHPRREAEDLPGIPFRIHKTERRLSLLSPAVVNVHGTKWMEELKMMCVAAESKLAMGGKELQRPELNRGTEKSPDKLHEGDLYLCSESLNAMEGALGAVCEAIDTVFGTGPQRAFVGVRPPGHHCSASYPSGFCWVNNVHVGIMHAALNHGLTHAAIIDFDLHHGDGSQAITWQHNTRGNNAAKNAAAWKKSSIGYFSLHDINSYPCEMGDEEKVRSASICIDNAHGQTVWNVHLDSWKTEDEFWQLYETRYTVLLDKVRNYLKNQAERLRLLNLPPKAAIFLSAGFDASEWESAGMQRHKVNVPTEFYARIAQDVIKLAAEEGLYIDGRIISVLEGGYSDRALCSGILSHLSGLAGDQTYEQQPDNIGRLGVEMGQKIGTLAEDASHDFERKPVLDSIHTYDPSWWSSSHLDELEAIIDNPSGPSKPQTTTLPTYFSPTQASTAKVSDPIKMRRSLSNLGASLSRPASPPPPEVPWTVAAHELSKLLIPSERQTDSCKPEDLNAEASRVRRDRQSILMGIDPKPPPAPASRPTSRMSLRERRAKPAPPPEPSVDNASKNRRKTMGAATISSDKVNIESSRKTEPELTSLKAVARGVPLRTNSDEPGVRRTSRRLSEVPTSLLSRDTSQASSSTEADLPEVTEHARTVPNSPLSTKSTAGSNLQVKKTRNPTAPRKEPVPRAPRGTKKATTLAGASRPSTAVQKPKSPAKSTSKAGASSTAGDDMDSITTGMKKIRINLITQSQKEARERARVETEKAKGNASTATTQPEYEKPAEASSGIQHSSESTTSDSIVVSNGRDNISPNQPAPVDPRIPTPPATTFSSGIASPLQEQDPFKSAAPVSQLISPPFSSPVIPSVSVHPSADADDVFVPYQPEGPTPEPIAQHEPLKWLPPNIPTPSSQTPAVTPSPVKKNNLFQYSSGIPFAPRPGQQSQGATGAKATESGVKLEPNVPSSIEEIPETPQH</sequence>
<feature type="compositionally biased region" description="Polar residues" evidence="1">
    <location>
        <begin position="1007"/>
        <end position="1033"/>
    </location>
</feature>
<feature type="region of interest" description="Disordered" evidence="1">
    <location>
        <begin position="1"/>
        <end position="146"/>
    </location>
</feature>
<dbReference type="InterPro" id="IPR023696">
    <property type="entry name" value="Ureohydrolase_dom_sf"/>
</dbReference>
<feature type="compositionally biased region" description="Low complexity" evidence="1">
    <location>
        <begin position="1"/>
        <end position="18"/>
    </location>
</feature>
<feature type="compositionally biased region" description="Polar residues" evidence="1">
    <location>
        <begin position="96"/>
        <end position="132"/>
    </location>
</feature>
<dbReference type="CDD" id="cd09998">
    <property type="entry name" value="HDAC_Hos3"/>
    <property type="match status" value="1"/>
</dbReference>
<dbReference type="FunFam" id="3.40.800.20:FF:000011">
    <property type="entry name" value="Histone deacetylase HOS3"/>
    <property type="match status" value="1"/>
</dbReference>
<dbReference type="Pfam" id="PF00850">
    <property type="entry name" value="Hist_deacetyl"/>
    <property type="match status" value="1"/>
</dbReference>
<evidence type="ECO:0000313" key="4">
    <source>
        <dbReference type="Proteomes" id="UP000622797"/>
    </source>
</evidence>
<organism evidence="3 4">
    <name type="scientific">Fusarium sarcochroum</name>
    <dbReference type="NCBI Taxonomy" id="1208366"/>
    <lineage>
        <taxon>Eukaryota</taxon>
        <taxon>Fungi</taxon>
        <taxon>Dikarya</taxon>
        <taxon>Ascomycota</taxon>
        <taxon>Pezizomycotina</taxon>
        <taxon>Sordariomycetes</taxon>
        <taxon>Hypocreomycetidae</taxon>
        <taxon>Hypocreales</taxon>
        <taxon>Nectriaceae</taxon>
        <taxon>Fusarium</taxon>
        <taxon>Fusarium lateritium species complex</taxon>
    </lineage>
</organism>
<feature type="region of interest" description="Disordered" evidence="1">
    <location>
        <begin position="648"/>
        <end position="680"/>
    </location>
</feature>
<accession>A0A8H4UCM1</accession>
<dbReference type="Gene3D" id="3.40.800.20">
    <property type="entry name" value="Histone deacetylase domain"/>
    <property type="match status" value="1"/>
</dbReference>